<proteinExistence type="predicted"/>
<dbReference type="SUPFAM" id="SSF109854">
    <property type="entry name" value="DinB/YfiT-like putative metalloenzymes"/>
    <property type="match status" value="1"/>
</dbReference>
<dbReference type="EMBL" id="QFFJ01000001">
    <property type="protein sequence ID" value="RBL91839.1"/>
    <property type="molecule type" value="Genomic_DNA"/>
</dbReference>
<dbReference type="InterPro" id="IPR024775">
    <property type="entry name" value="DinB-like"/>
</dbReference>
<keyword evidence="3" id="KW-1185">Reference proteome</keyword>
<reference evidence="2 3" key="1">
    <citation type="submission" date="2018-05" db="EMBL/GenBank/DDBJ databases">
        <title>Chitinophaga sp. K3CV102501T nov., isolated from isolated from a monsoon evergreen broad-leaved forest soil.</title>
        <authorList>
            <person name="Lv Y."/>
        </authorList>
    </citation>
    <scope>NUCLEOTIDE SEQUENCE [LARGE SCALE GENOMIC DNA]</scope>
    <source>
        <strain evidence="2 3">GDMCC 1.1325</strain>
    </source>
</reference>
<gene>
    <name evidence="2" type="ORF">DF182_04345</name>
</gene>
<sequence length="201" mass="23580">MLLAEGGNNSLLQGVTINENLFKESDKWFVMELLKWSERHFQFGYTPAYIPFFIERLRATAPRLDEMTVLVSEDLMEIREGGKWSVKEHIGHLSDIEILHDSRLEDLQSGHELRPGDPDNKATWAAHYNQYPINEMIYHFRQLRDNFIKRVEHFPVAVLEKKSLHPRLGQELSLADFLYFVAEHDNHHLTFIAALLRPYLP</sequence>
<dbReference type="Proteomes" id="UP000253410">
    <property type="component" value="Unassembled WGS sequence"/>
</dbReference>
<dbReference type="Gene3D" id="1.20.120.450">
    <property type="entry name" value="dinb family like domain"/>
    <property type="match status" value="1"/>
</dbReference>
<organism evidence="2 3">
    <name type="scientific">Chitinophaga flava</name>
    <dbReference type="NCBI Taxonomy" id="2259036"/>
    <lineage>
        <taxon>Bacteria</taxon>
        <taxon>Pseudomonadati</taxon>
        <taxon>Bacteroidota</taxon>
        <taxon>Chitinophagia</taxon>
        <taxon>Chitinophagales</taxon>
        <taxon>Chitinophagaceae</taxon>
        <taxon>Chitinophaga</taxon>
    </lineage>
</organism>
<dbReference type="InterPro" id="IPR034660">
    <property type="entry name" value="DinB/YfiT-like"/>
</dbReference>
<comment type="caution">
    <text evidence="2">The sequence shown here is derived from an EMBL/GenBank/DDBJ whole genome shotgun (WGS) entry which is preliminary data.</text>
</comment>
<feature type="domain" description="DinB-like" evidence="1">
    <location>
        <begin position="59"/>
        <end position="191"/>
    </location>
</feature>
<evidence type="ECO:0000313" key="3">
    <source>
        <dbReference type="Proteomes" id="UP000253410"/>
    </source>
</evidence>
<evidence type="ECO:0000259" key="1">
    <source>
        <dbReference type="Pfam" id="PF12867"/>
    </source>
</evidence>
<dbReference type="AlphaFoldDB" id="A0A365XZN6"/>
<accession>A0A365XZN6</accession>
<dbReference type="OrthoDB" id="1431064at2"/>
<protein>
    <recommendedName>
        <fullName evidence="1">DinB-like domain-containing protein</fullName>
    </recommendedName>
</protein>
<name>A0A365XZN6_9BACT</name>
<evidence type="ECO:0000313" key="2">
    <source>
        <dbReference type="EMBL" id="RBL91839.1"/>
    </source>
</evidence>
<dbReference type="Pfam" id="PF12867">
    <property type="entry name" value="DinB_2"/>
    <property type="match status" value="1"/>
</dbReference>